<reference evidence="4 5" key="1">
    <citation type="journal article" date="2019" name="Nat. Microbiol.">
        <title>Mediterranean grassland soil C-N compound turnover is dependent on rainfall and depth, and is mediated by genomically divergent microorganisms.</title>
        <authorList>
            <person name="Diamond S."/>
            <person name="Andeer P.F."/>
            <person name="Li Z."/>
            <person name="Crits-Christoph A."/>
            <person name="Burstein D."/>
            <person name="Anantharaman K."/>
            <person name="Lane K.R."/>
            <person name="Thomas B.C."/>
            <person name="Pan C."/>
            <person name="Northen T.R."/>
            <person name="Banfield J.F."/>
        </authorList>
    </citation>
    <scope>NUCLEOTIDE SEQUENCE [LARGE SCALE GENOMIC DNA]</scope>
    <source>
        <strain evidence="4">WS_10</strain>
    </source>
</reference>
<dbReference type="InterPro" id="IPR005836">
    <property type="entry name" value="ADP_Glu_pyroP_CS"/>
</dbReference>
<sequence length="66" mass="7548">DDSRRFGMATLDRDGRLLNLVEKPERASTPYASMGIYVFEFEVLGELLRPRPVDLVLDVLRPLLQS</sequence>
<comment type="caution">
    <text evidence="4">The sequence shown here is derived from an EMBL/GenBank/DDBJ whole genome shotgun (WGS) entry which is preliminary data.</text>
</comment>
<dbReference type="SUPFAM" id="SSF53448">
    <property type="entry name" value="Nucleotide-diphospho-sugar transferases"/>
    <property type="match status" value="1"/>
</dbReference>
<organism evidence="4 5">
    <name type="scientific">Eiseniibacteriota bacterium</name>
    <dbReference type="NCBI Taxonomy" id="2212470"/>
    <lineage>
        <taxon>Bacteria</taxon>
        <taxon>Candidatus Eiseniibacteriota</taxon>
    </lineage>
</organism>
<dbReference type="GO" id="GO:0005978">
    <property type="term" value="P:glycogen biosynthetic process"/>
    <property type="evidence" value="ECO:0007669"/>
    <property type="project" value="InterPro"/>
</dbReference>
<gene>
    <name evidence="4" type="ORF">E6K80_12680</name>
</gene>
<protein>
    <recommendedName>
        <fullName evidence="3">Nucleotidyl transferase domain-containing protein</fullName>
    </recommendedName>
</protein>
<dbReference type="GO" id="GO:0008878">
    <property type="term" value="F:glucose-1-phosphate adenylyltransferase activity"/>
    <property type="evidence" value="ECO:0007669"/>
    <property type="project" value="InterPro"/>
</dbReference>
<evidence type="ECO:0000256" key="2">
    <source>
        <dbReference type="ARBA" id="ARBA00023277"/>
    </source>
</evidence>
<feature type="domain" description="Nucleotidyl transferase" evidence="3">
    <location>
        <begin position="2"/>
        <end position="49"/>
    </location>
</feature>
<evidence type="ECO:0000256" key="1">
    <source>
        <dbReference type="ARBA" id="ARBA00022600"/>
    </source>
</evidence>
<keyword evidence="2" id="KW-0119">Carbohydrate metabolism</keyword>
<feature type="non-terminal residue" evidence="4">
    <location>
        <position position="66"/>
    </location>
</feature>
<dbReference type="InterPro" id="IPR029044">
    <property type="entry name" value="Nucleotide-diphossugar_trans"/>
</dbReference>
<proteinExistence type="predicted"/>
<accession>A0A538TZV9</accession>
<dbReference type="Pfam" id="PF00483">
    <property type="entry name" value="NTP_transferase"/>
    <property type="match status" value="1"/>
</dbReference>
<dbReference type="InterPro" id="IPR005835">
    <property type="entry name" value="NTP_transferase_dom"/>
</dbReference>
<feature type="non-terminal residue" evidence="4">
    <location>
        <position position="1"/>
    </location>
</feature>
<dbReference type="EMBL" id="VBPA01000336">
    <property type="protein sequence ID" value="TMQ69133.1"/>
    <property type="molecule type" value="Genomic_DNA"/>
</dbReference>
<evidence type="ECO:0000313" key="5">
    <source>
        <dbReference type="Proteomes" id="UP000319836"/>
    </source>
</evidence>
<name>A0A538TZV9_UNCEI</name>
<evidence type="ECO:0000259" key="3">
    <source>
        <dbReference type="Pfam" id="PF00483"/>
    </source>
</evidence>
<dbReference type="PROSITE" id="PS00810">
    <property type="entry name" value="ADP_GLC_PYROPHOSPH_3"/>
    <property type="match status" value="1"/>
</dbReference>
<dbReference type="AlphaFoldDB" id="A0A538TZV9"/>
<dbReference type="Gene3D" id="3.90.550.10">
    <property type="entry name" value="Spore Coat Polysaccharide Biosynthesis Protein SpsA, Chain A"/>
    <property type="match status" value="1"/>
</dbReference>
<keyword evidence="1" id="KW-0321">Glycogen metabolism</keyword>
<evidence type="ECO:0000313" key="4">
    <source>
        <dbReference type="EMBL" id="TMQ69133.1"/>
    </source>
</evidence>
<dbReference type="Proteomes" id="UP000319836">
    <property type="component" value="Unassembled WGS sequence"/>
</dbReference>